<feature type="transmembrane region" description="Helical" evidence="2">
    <location>
        <begin position="282"/>
        <end position="303"/>
    </location>
</feature>
<feature type="transmembrane region" description="Helical" evidence="2">
    <location>
        <begin position="172"/>
        <end position="192"/>
    </location>
</feature>
<evidence type="ECO:0000313" key="3">
    <source>
        <dbReference type="EMBL" id="KAL0955784.1"/>
    </source>
</evidence>
<sequence>MQCRLAATSDEHAQAGITLGYPGTANYATCEPSGLQKTKSPNDYIILSEDGLRSSFVSSVVSSHLSCYSPSTMSPLSRVDDAEKGTLEHDAPIALPLVLGPSVPSLVSHPSQSSSDDQIPQIRGTEKEKPISPPEPPKVVAPPARPAKPKPGFKRASHWIRFQLWFNTYRKFFTFVLTLNLIGLLLAVIGTWTYPRRYTGALVLGNLLTAILMRNELFGRFLYLVVNTLFAKWTPLWFRLGCTSVLQHLGGIHSGCATSGFLWLIYRVTLIFIDHKKNHDSVLVMGVITNLAVAVSIGSAFPWVRNTHHNVFERHHRFIGWLGLASTWVFVVLGESYDLDTHSWNPDGLRIIRQQDFWFAFGMTVFVLIPWVTIREVPVEVEIPSPKVVIVRFERGMQQGLLARISRGSIMEYHAFGIISEGKHASHHYLICGVQGDFTRGLVTNPPTHLWTRQLKFAGVSNTSTLYKRGIRVCTGTGLGAALSTCIQSPNWYLIWIGSDQEKTFGPTIAGLIKKHLEPENRVTLWDSRERGGRPDTMRLIKEVYQSWGAEVVFITSNLQGNTEMMEGCKAAGIPAFGTLWDF</sequence>
<comment type="caution">
    <text evidence="3">The sequence shown here is derived from an EMBL/GenBank/DDBJ whole genome shotgun (WGS) entry which is preliminary data.</text>
</comment>
<keyword evidence="4" id="KW-1185">Reference proteome</keyword>
<keyword evidence="2" id="KW-0472">Membrane</keyword>
<keyword evidence="2" id="KW-1133">Transmembrane helix</keyword>
<feature type="compositionally biased region" description="Pro residues" evidence="1">
    <location>
        <begin position="131"/>
        <end position="146"/>
    </location>
</feature>
<dbReference type="Proteomes" id="UP001556367">
    <property type="component" value="Unassembled WGS sequence"/>
</dbReference>
<accession>A0ABR3JJ38</accession>
<reference evidence="4" key="1">
    <citation type="submission" date="2024-06" db="EMBL/GenBank/DDBJ databases">
        <title>Multi-omics analyses provide insights into the biosynthesis of the anticancer antibiotic pleurotin in Hohenbuehelia grisea.</title>
        <authorList>
            <person name="Weaver J.A."/>
            <person name="Alberti F."/>
        </authorList>
    </citation>
    <scope>NUCLEOTIDE SEQUENCE [LARGE SCALE GENOMIC DNA]</scope>
    <source>
        <strain evidence="4">T-177</strain>
    </source>
</reference>
<evidence type="ECO:0000256" key="1">
    <source>
        <dbReference type="SAM" id="MobiDB-lite"/>
    </source>
</evidence>
<dbReference type="PANTHER" id="PTHR33927:SF1">
    <property type="entry name" value="TRANSMEMBRANE PROTEIN"/>
    <property type="match status" value="1"/>
</dbReference>
<feature type="transmembrane region" description="Helical" evidence="2">
    <location>
        <begin position="357"/>
        <end position="374"/>
    </location>
</feature>
<feature type="transmembrane region" description="Helical" evidence="2">
    <location>
        <begin position="318"/>
        <end position="337"/>
    </location>
</feature>
<dbReference type="PANTHER" id="PTHR33927">
    <property type="entry name" value="TRANSMEMBRANE PROTEIN"/>
    <property type="match status" value="1"/>
</dbReference>
<gene>
    <name evidence="3" type="ORF">HGRIS_001998</name>
</gene>
<keyword evidence="2" id="KW-0812">Transmembrane</keyword>
<feature type="region of interest" description="Disordered" evidence="1">
    <location>
        <begin position="125"/>
        <end position="150"/>
    </location>
</feature>
<name>A0ABR3JJ38_9AGAR</name>
<dbReference type="InterPro" id="IPR052979">
    <property type="entry name" value="Adenylate-forming_domain"/>
</dbReference>
<dbReference type="EMBL" id="JASNQZ010000006">
    <property type="protein sequence ID" value="KAL0955784.1"/>
    <property type="molecule type" value="Genomic_DNA"/>
</dbReference>
<evidence type="ECO:0000256" key="2">
    <source>
        <dbReference type="SAM" id="Phobius"/>
    </source>
</evidence>
<organism evidence="3 4">
    <name type="scientific">Hohenbuehelia grisea</name>
    <dbReference type="NCBI Taxonomy" id="104357"/>
    <lineage>
        <taxon>Eukaryota</taxon>
        <taxon>Fungi</taxon>
        <taxon>Dikarya</taxon>
        <taxon>Basidiomycota</taxon>
        <taxon>Agaricomycotina</taxon>
        <taxon>Agaricomycetes</taxon>
        <taxon>Agaricomycetidae</taxon>
        <taxon>Agaricales</taxon>
        <taxon>Pleurotineae</taxon>
        <taxon>Pleurotaceae</taxon>
        <taxon>Hohenbuehelia</taxon>
    </lineage>
</organism>
<evidence type="ECO:0000313" key="4">
    <source>
        <dbReference type="Proteomes" id="UP001556367"/>
    </source>
</evidence>
<evidence type="ECO:0008006" key="5">
    <source>
        <dbReference type="Google" id="ProtNLM"/>
    </source>
</evidence>
<feature type="transmembrane region" description="Helical" evidence="2">
    <location>
        <begin position="250"/>
        <end position="270"/>
    </location>
</feature>
<proteinExistence type="predicted"/>
<protein>
    <recommendedName>
        <fullName evidence="5">Non-ribosomal peptide synthetase</fullName>
    </recommendedName>
</protein>